<accession>A0A9D4BKP7</accession>
<name>A0A9D4BKP7_DREPO</name>
<dbReference type="EMBL" id="JAIWYP010000016">
    <property type="protein sequence ID" value="KAH3696788.1"/>
    <property type="molecule type" value="Genomic_DNA"/>
</dbReference>
<reference evidence="1" key="2">
    <citation type="submission" date="2020-11" db="EMBL/GenBank/DDBJ databases">
        <authorList>
            <person name="McCartney M.A."/>
            <person name="Auch B."/>
            <person name="Kono T."/>
            <person name="Mallez S."/>
            <person name="Becker A."/>
            <person name="Gohl D.M."/>
            <person name="Silverstein K.A.T."/>
            <person name="Koren S."/>
            <person name="Bechman K.B."/>
            <person name="Herman A."/>
            <person name="Abrahante J.E."/>
            <person name="Garbe J."/>
        </authorList>
    </citation>
    <scope>NUCLEOTIDE SEQUENCE</scope>
    <source>
        <strain evidence="1">Duluth1</strain>
        <tissue evidence="1">Whole animal</tissue>
    </source>
</reference>
<comment type="caution">
    <text evidence="1">The sequence shown here is derived from an EMBL/GenBank/DDBJ whole genome shotgun (WGS) entry which is preliminary data.</text>
</comment>
<reference evidence="1" key="1">
    <citation type="journal article" date="2019" name="bioRxiv">
        <title>The Genome of the Zebra Mussel, Dreissena polymorpha: A Resource for Invasive Species Research.</title>
        <authorList>
            <person name="McCartney M.A."/>
            <person name="Auch B."/>
            <person name="Kono T."/>
            <person name="Mallez S."/>
            <person name="Zhang Y."/>
            <person name="Obille A."/>
            <person name="Becker A."/>
            <person name="Abrahante J.E."/>
            <person name="Garbe J."/>
            <person name="Badalamenti J.P."/>
            <person name="Herman A."/>
            <person name="Mangelson H."/>
            <person name="Liachko I."/>
            <person name="Sullivan S."/>
            <person name="Sone E.D."/>
            <person name="Koren S."/>
            <person name="Silverstein K.A.T."/>
            <person name="Beckman K.B."/>
            <person name="Gohl D.M."/>
        </authorList>
    </citation>
    <scope>NUCLEOTIDE SEQUENCE</scope>
    <source>
        <strain evidence="1">Duluth1</strain>
        <tissue evidence="1">Whole animal</tissue>
    </source>
</reference>
<proteinExistence type="predicted"/>
<evidence type="ECO:0000313" key="2">
    <source>
        <dbReference type="Proteomes" id="UP000828390"/>
    </source>
</evidence>
<dbReference type="AlphaFoldDB" id="A0A9D4BKP7"/>
<gene>
    <name evidence="1" type="ORF">DPMN_084265</name>
</gene>
<protein>
    <submittedName>
        <fullName evidence="1">Uncharacterized protein</fullName>
    </submittedName>
</protein>
<organism evidence="1 2">
    <name type="scientific">Dreissena polymorpha</name>
    <name type="common">Zebra mussel</name>
    <name type="synonym">Mytilus polymorpha</name>
    <dbReference type="NCBI Taxonomy" id="45954"/>
    <lineage>
        <taxon>Eukaryota</taxon>
        <taxon>Metazoa</taxon>
        <taxon>Spiralia</taxon>
        <taxon>Lophotrochozoa</taxon>
        <taxon>Mollusca</taxon>
        <taxon>Bivalvia</taxon>
        <taxon>Autobranchia</taxon>
        <taxon>Heteroconchia</taxon>
        <taxon>Euheterodonta</taxon>
        <taxon>Imparidentia</taxon>
        <taxon>Neoheterodontei</taxon>
        <taxon>Myida</taxon>
        <taxon>Dreissenoidea</taxon>
        <taxon>Dreissenidae</taxon>
        <taxon>Dreissena</taxon>
    </lineage>
</organism>
<sequence length="87" mass="9994">MKARRKVHCYDPRHGHIAFVESGETKKTKKPTKASVLDGTRNWKMTLVEGLLSQTWSDDPTTRYCTVVRDRKEAHHHRADSTMGGKM</sequence>
<evidence type="ECO:0000313" key="1">
    <source>
        <dbReference type="EMBL" id="KAH3696788.1"/>
    </source>
</evidence>
<keyword evidence="2" id="KW-1185">Reference proteome</keyword>
<dbReference type="Proteomes" id="UP000828390">
    <property type="component" value="Unassembled WGS sequence"/>
</dbReference>